<dbReference type="EMBL" id="LOEE01000031">
    <property type="protein sequence ID" value="KXG75756.1"/>
    <property type="molecule type" value="Genomic_DNA"/>
</dbReference>
<evidence type="ECO:0000256" key="10">
    <source>
        <dbReference type="RuleBase" id="RU364125"/>
    </source>
</evidence>
<comment type="similarity">
    <text evidence="3 10">Belongs to the FliL family.</text>
</comment>
<dbReference type="PANTHER" id="PTHR35091">
    <property type="entry name" value="FLAGELLAR PROTEIN FLIL"/>
    <property type="match status" value="1"/>
</dbReference>
<evidence type="ECO:0000256" key="5">
    <source>
        <dbReference type="ARBA" id="ARBA00022500"/>
    </source>
</evidence>
<evidence type="ECO:0000313" key="11">
    <source>
        <dbReference type="EMBL" id="KXG75756.1"/>
    </source>
</evidence>
<protein>
    <recommendedName>
        <fullName evidence="10">Flagellar protein FliL</fullName>
    </recommendedName>
</protein>
<proteinExistence type="inferred from homology"/>
<evidence type="ECO:0000313" key="12">
    <source>
        <dbReference type="Proteomes" id="UP000070456"/>
    </source>
</evidence>
<dbReference type="OrthoDB" id="166089at2"/>
<accession>A0A140L5D1</accession>
<reference evidence="11 12" key="1">
    <citation type="submission" date="2015-12" db="EMBL/GenBank/DDBJ databases">
        <title>Draft genome sequence of the thermoanaerobe Thermotalea metallivorans, an isolate from the runoff channel of the Great Artesian Basin, Australia.</title>
        <authorList>
            <person name="Patel B.K."/>
        </authorList>
    </citation>
    <scope>NUCLEOTIDE SEQUENCE [LARGE SCALE GENOMIC DNA]</scope>
    <source>
        <strain evidence="11 12">B2-1</strain>
    </source>
</reference>
<name>A0A140L5D1_9FIRM</name>
<gene>
    <name evidence="11" type="ORF">AN619_15100</name>
</gene>
<dbReference type="GO" id="GO:0005886">
    <property type="term" value="C:plasma membrane"/>
    <property type="evidence" value="ECO:0007669"/>
    <property type="project" value="UniProtKB-SubCell"/>
</dbReference>
<dbReference type="Proteomes" id="UP000070456">
    <property type="component" value="Unassembled WGS sequence"/>
</dbReference>
<keyword evidence="6 10" id="KW-0812">Transmembrane</keyword>
<dbReference type="GO" id="GO:0009425">
    <property type="term" value="C:bacterial-type flagellum basal body"/>
    <property type="evidence" value="ECO:0007669"/>
    <property type="project" value="InterPro"/>
</dbReference>
<evidence type="ECO:0000256" key="8">
    <source>
        <dbReference type="ARBA" id="ARBA00022989"/>
    </source>
</evidence>
<keyword evidence="9 10" id="KW-0472">Membrane</keyword>
<dbReference type="RefSeq" id="WP_068556108.1">
    <property type="nucleotide sequence ID" value="NZ_LOEE01000031.1"/>
</dbReference>
<keyword evidence="8 10" id="KW-1133">Transmembrane helix</keyword>
<dbReference type="InterPro" id="IPR005503">
    <property type="entry name" value="FliL"/>
</dbReference>
<feature type="transmembrane region" description="Helical" evidence="10">
    <location>
        <begin position="6"/>
        <end position="29"/>
    </location>
</feature>
<evidence type="ECO:0000256" key="1">
    <source>
        <dbReference type="ARBA" id="ARBA00002254"/>
    </source>
</evidence>
<organism evidence="11 12">
    <name type="scientific">Thermotalea metallivorans</name>
    <dbReference type="NCBI Taxonomy" id="520762"/>
    <lineage>
        <taxon>Bacteria</taxon>
        <taxon>Bacillati</taxon>
        <taxon>Bacillota</taxon>
        <taxon>Clostridia</taxon>
        <taxon>Peptostreptococcales</taxon>
        <taxon>Thermotaleaceae</taxon>
        <taxon>Thermotalea</taxon>
    </lineage>
</organism>
<evidence type="ECO:0000256" key="4">
    <source>
        <dbReference type="ARBA" id="ARBA00022475"/>
    </source>
</evidence>
<dbReference type="GO" id="GO:0006935">
    <property type="term" value="P:chemotaxis"/>
    <property type="evidence" value="ECO:0007669"/>
    <property type="project" value="UniProtKB-KW"/>
</dbReference>
<sequence>MTVKKIFLFSIIGFLVTAIVFGGVFYFAVYKTPEKAAKEIKTYSFPIGELYSNVRDSRRILKANIVVEVTDEKIVEKLTENKSKITNNIIELLRSKDENNLSGDKGQQVLRAEILKSIQQVIHSDQITNVYFVEFIVQ</sequence>
<dbReference type="AlphaFoldDB" id="A0A140L5D1"/>
<comment type="subcellular location">
    <subcellularLocation>
        <location evidence="2">Cell membrane</location>
        <topology evidence="2">Single-pass membrane protein</topology>
    </subcellularLocation>
</comment>
<evidence type="ECO:0000256" key="3">
    <source>
        <dbReference type="ARBA" id="ARBA00008281"/>
    </source>
</evidence>
<comment type="caution">
    <text evidence="11">The sequence shown here is derived from an EMBL/GenBank/DDBJ whole genome shotgun (WGS) entry which is preliminary data.</text>
</comment>
<evidence type="ECO:0000256" key="6">
    <source>
        <dbReference type="ARBA" id="ARBA00022692"/>
    </source>
</evidence>
<dbReference type="PANTHER" id="PTHR35091:SF2">
    <property type="entry name" value="FLAGELLAR PROTEIN FLIL"/>
    <property type="match status" value="1"/>
</dbReference>
<keyword evidence="7 10" id="KW-0283">Flagellar rotation</keyword>
<dbReference type="Pfam" id="PF03748">
    <property type="entry name" value="FliL"/>
    <property type="match status" value="1"/>
</dbReference>
<dbReference type="GO" id="GO:0071978">
    <property type="term" value="P:bacterial-type flagellum-dependent swarming motility"/>
    <property type="evidence" value="ECO:0007669"/>
    <property type="project" value="TreeGrafter"/>
</dbReference>
<keyword evidence="5 10" id="KW-0145">Chemotaxis</keyword>
<evidence type="ECO:0000256" key="7">
    <source>
        <dbReference type="ARBA" id="ARBA00022779"/>
    </source>
</evidence>
<evidence type="ECO:0000256" key="9">
    <source>
        <dbReference type="ARBA" id="ARBA00023136"/>
    </source>
</evidence>
<keyword evidence="4 10" id="KW-1003">Cell membrane</keyword>
<evidence type="ECO:0000256" key="2">
    <source>
        <dbReference type="ARBA" id="ARBA00004162"/>
    </source>
</evidence>
<dbReference type="STRING" id="520762.AN619_15100"/>
<comment type="function">
    <text evidence="1 10">Controls the rotational direction of flagella during chemotaxis.</text>
</comment>
<keyword evidence="12" id="KW-1185">Reference proteome</keyword>